<evidence type="ECO:0000313" key="2">
    <source>
        <dbReference type="Proteomes" id="UP000633365"/>
    </source>
</evidence>
<proteinExistence type="predicted"/>
<accession>A0A935C5N0</accession>
<name>A0A935C5N0_9FIRM</name>
<comment type="caution">
    <text evidence="1">The sequence shown here is derived from an EMBL/GenBank/DDBJ whole genome shotgun (WGS) entry which is preliminary data.</text>
</comment>
<evidence type="ECO:0000313" key="1">
    <source>
        <dbReference type="EMBL" id="MBK6089118.1"/>
    </source>
</evidence>
<dbReference type="PANTHER" id="PTHR41368:SF1">
    <property type="entry name" value="PROTEIN YGHO"/>
    <property type="match status" value="1"/>
</dbReference>
<dbReference type="PANTHER" id="PTHR41368">
    <property type="entry name" value="PROTEIN YGHO"/>
    <property type="match status" value="1"/>
</dbReference>
<dbReference type="SUPFAM" id="SSF55729">
    <property type="entry name" value="Acyl-CoA N-acyltransferases (Nat)"/>
    <property type="match status" value="1"/>
</dbReference>
<dbReference type="InterPro" id="IPR016181">
    <property type="entry name" value="Acyl_CoA_acyltransferase"/>
</dbReference>
<gene>
    <name evidence="1" type="ORF">JKK62_10785</name>
</gene>
<protein>
    <submittedName>
        <fullName evidence="1">N-acetyltransferase</fullName>
    </submittedName>
</protein>
<organism evidence="1 2">
    <name type="scientific">Ruminococcus difficilis</name>
    <dbReference type="NCBI Taxonomy" id="2763069"/>
    <lineage>
        <taxon>Bacteria</taxon>
        <taxon>Bacillati</taxon>
        <taxon>Bacillota</taxon>
        <taxon>Clostridia</taxon>
        <taxon>Eubacteriales</taxon>
        <taxon>Oscillospiraceae</taxon>
        <taxon>Ruminococcus</taxon>
    </lineage>
</organism>
<dbReference type="AlphaFoldDB" id="A0A935C5N0"/>
<dbReference type="Proteomes" id="UP000633365">
    <property type="component" value="Unassembled WGS sequence"/>
</dbReference>
<dbReference type="RefSeq" id="WP_201427912.1">
    <property type="nucleotide sequence ID" value="NZ_JAEQMG010000114.1"/>
</dbReference>
<sequence length="376" mass="43170">MITIKEVSTKKQQKQFIDFPLDLYRDNPYFVPPLYGDEKSMFKEDFIYNDTCDIVNFLAYDGDKPVGRIQGIIQRASNQKNNEKRVRFTRFDAIDSPEAAAKLFGAVESWAKKKGMDTIHGPLGFSDLEREGLLVDGFDQLSTFEEQYNAPYYATLIEGLGFEKEVDWTESKIYPPDEDDGTMRKMADFVMKRYNLHFGEAKNINEFIEKYGDDFFGLIDKGYENLYGTVPFTEAMKNEIIKSFKLIVDTKHVAIILDENDKAVCIGVCFPSIARAVQKSRGKLTPLALIRLLRAIKHPSVIDFGLIAVDPTYLNRGVSTAISAEILKILQDDSIEYAETNLNLEDNAAIQNQWKRFKEVKHKRRRAYVKKIDRTL</sequence>
<dbReference type="EMBL" id="JAEQMG010000114">
    <property type="protein sequence ID" value="MBK6089118.1"/>
    <property type="molecule type" value="Genomic_DNA"/>
</dbReference>
<reference evidence="1" key="1">
    <citation type="submission" date="2021-01" db="EMBL/GenBank/DDBJ databases">
        <title>Genome public.</title>
        <authorList>
            <person name="Liu C."/>
            <person name="Sun Q."/>
        </authorList>
    </citation>
    <scope>NUCLEOTIDE SEQUENCE</scope>
    <source>
        <strain evidence="1">M6</strain>
    </source>
</reference>
<dbReference type="InterPro" id="IPR039968">
    <property type="entry name" value="BcerS-like"/>
</dbReference>
<keyword evidence="2" id="KW-1185">Reference proteome</keyword>